<sequence>MSKSRDAFRTISEVAELLDTPAHVLRFWETKFSQVKPVKRAGGRRYYRPNDVALLAGIRQLLHDDGLTIKGVQKVLREQGVRHVAGIAPPSDLLDEAVEYPAQATDLPEAPEAVESATVLPFAPAAGSGPDIAANPGDLPEQKAPRAAEDPEAALSAGSATPLFPEITDPEPHPAAQAALWEEDPAIGDMPAQSEAPKATDDHTGSGLPGFITDSLAERGAEPLPAEAVSLPEIPDLTALPVPAPGVLGLVAQMARIDSVQAAALAPHVAALRDFVAARAAARLT</sequence>
<dbReference type="RefSeq" id="WP_194135463.1">
    <property type="nucleotide sequence ID" value="NZ_JADFFK010000010.1"/>
</dbReference>
<dbReference type="PANTHER" id="PTHR30204:SF15">
    <property type="entry name" value="BLL5018 PROTEIN"/>
    <property type="match status" value="1"/>
</dbReference>
<feature type="domain" description="HTH merR-type" evidence="3">
    <location>
        <begin position="10"/>
        <end position="78"/>
    </location>
</feature>
<gene>
    <name evidence="4" type="ORF">IQ782_15005</name>
</gene>
<dbReference type="EMBL" id="JADFFK010000010">
    <property type="protein sequence ID" value="MBE9638161.1"/>
    <property type="molecule type" value="Genomic_DNA"/>
</dbReference>
<name>A0ABR9X3S5_9RHOB</name>
<comment type="caution">
    <text evidence="4">The sequence shown here is derived from an EMBL/GenBank/DDBJ whole genome shotgun (WGS) entry which is preliminary data.</text>
</comment>
<dbReference type="PROSITE" id="PS50937">
    <property type="entry name" value="HTH_MERR_2"/>
    <property type="match status" value="1"/>
</dbReference>
<organism evidence="4 5">
    <name type="scientific">Salipiger mangrovisoli</name>
    <dbReference type="NCBI Taxonomy" id="2865933"/>
    <lineage>
        <taxon>Bacteria</taxon>
        <taxon>Pseudomonadati</taxon>
        <taxon>Pseudomonadota</taxon>
        <taxon>Alphaproteobacteria</taxon>
        <taxon>Rhodobacterales</taxon>
        <taxon>Roseobacteraceae</taxon>
        <taxon>Salipiger</taxon>
    </lineage>
</organism>
<evidence type="ECO:0000313" key="4">
    <source>
        <dbReference type="EMBL" id="MBE9638161.1"/>
    </source>
</evidence>
<keyword evidence="1" id="KW-0238">DNA-binding</keyword>
<dbReference type="PANTHER" id="PTHR30204">
    <property type="entry name" value="REDOX-CYCLING DRUG-SENSING TRANSCRIPTIONAL ACTIVATOR SOXR"/>
    <property type="match status" value="1"/>
</dbReference>
<dbReference type="Pfam" id="PF13411">
    <property type="entry name" value="MerR_1"/>
    <property type="match status" value="1"/>
</dbReference>
<evidence type="ECO:0000256" key="2">
    <source>
        <dbReference type="SAM" id="MobiDB-lite"/>
    </source>
</evidence>
<dbReference type="InterPro" id="IPR047057">
    <property type="entry name" value="MerR_fam"/>
</dbReference>
<proteinExistence type="predicted"/>
<keyword evidence="5" id="KW-1185">Reference proteome</keyword>
<evidence type="ECO:0000256" key="1">
    <source>
        <dbReference type="ARBA" id="ARBA00023125"/>
    </source>
</evidence>
<accession>A0ABR9X3S5</accession>
<feature type="compositionally biased region" description="Basic and acidic residues" evidence="2">
    <location>
        <begin position="140"/>
        <end position="149"/>
    </location>
</feature>
<feature type="region of interest" description="Disordered" evidence="2">
    <location>
        <begin position="188"/>
        <end position="213"/>
    </location>
</feature>
<dbReference type="InterPro" id="IPR009061">
    <property type="entry name" value="DNA-bd_dom_put_sf"/>
</dbReference>
<dbReference type="InterPro" id="IPR000551">
    <property type="entry name" value="MerR-type_HTH_dom"/>
</dbReference>
<dbReference type="Proteomes" id="UP000607796">
    <property type="component" value="Unassembled WGS sequence"/>
</dbReference>
<reference evidence="4 5" key="1">
    <citation type="journal article" date="2021" name="Int. J. Syst. Evol. Microbiol.">
        <title>Salipiger mangrovisoli sp. nov., isolated from mangrove soil and the proposal for the reclassification of Paraphaeobacter pallidus as Salipiger pallidus comb. nov.</title>
        <authorList>
            <person name="Du J."/>
            <person name="Liu Y."/>
            <person name="Pei T."/>
            <person name="Deng M.R."/>
            <person name="Zhu H."/>
        </authorList>
    </citation>
    <scope>NUCLEOTIDE SEQUENCE [LARGE SCALE GENOMIC DNA]</scope>
    <source>
        <strain evidence="4 5">6D45A</strain>
    </source>
</reference>
<evidence type="ECO:0000313" key="5">
    <source>
        <dbReference type="Proteomes" id="UP000607796"/>
    </source>
</evidence>
<protein>
    <submittedName>
        <fullName evidence="4">MerR family transcriptional regulator</fullName>
    </submittedName>
</protein>
<dbReference type="Gene3D" id="1.10.1660.10">
    <property type="match status" value="1"/>
</dbReference>
<feature type="region of interest" description="Disordered" evidence="2">
    <location>
        <begin position="122"/>
        <end position="157"/>
    </location>
</feature>
<evidence type="ECO:0000259" key="3">
    <source>
        <dbReference type="PROSITE" id="PS50937"/>
    </source>
</evidence>
<dbReference type="SMART" id="SM00422">
    <property type="entry name" value="HTH_MERR"/>
    <property type="match status" value="1"/>
</dbReference>
<dbReference type="SUPFAM" id="SSF46955">
    <property type="entry name" value="Putative DNA-binding domain"/>
    <property type="match status" value="1"/>
</dbReference>
<dbReference type="CDD" id="cd04765">
    <property type="entry name" value="HTH_MlrA-like_sg2"/>
    <property type="match status" value="1"/>
</dbReference>